<keyword evidence="11" id="KW-1185">Reference proteome</keyword>
<dbReference type="EMBL" id="JARQXC010000026">
    <property type="protein sequence ID" value="MDL2334040.1"/>
    <property type="molecule type" value="Genomic_DNA"/>
</dbReference>
<evidence type="ECO:0000256" key="9">
    <source>
        <dbReference type="SAM" id="Phobius"/>
    </source>
</evidence>
<evidence type="ECO:0000256" key="6">
    <source>
        <dbReference type="ARBA" id="ARBA00022989"/>
    </source>
</evidence>
<evidence type="ECO:0000256" key="4">
    <source>
        <dbReference type="ARBA" id="ARBA00022692"/>
    </source>
</evidence>
<feature type="transmembrane region" description="Helical" evidence="9">
    <location>
        <begin position="104"/>
        <end position="126"/>
    </location>
</feature>
<feature type="transmembrane region" description="Helical" evidence="9">
    <location>
        <begin position="146"/>
        <end position="171"/>
    </location>
</feature>
<keyword evidence="2" id="KW-0813">Transport</keyword>
<evidence type="ECO:0000313" key="11">
    <source>
        <dbReference type="Proteomes" id="UP001171122"/>
    </source>
</evidence>
<feature type="transmembrane region" description="Helical" evidence="9">
    <location>
        <begin position="202"/>
        <end position="219"/>
    </location>
</feature>
<feature type="transmembrane region" description="Helical" evidence="9">
    <location>
        <begin position="250"/>
        <end position="272"/>
    </location>
</feature>
<proteinExistence type="inferred from homology"/>
<evidence type="ECO:0000313" key="10">
    <source>
        <dbReference type="EMBL" id="MDL2334040.1"/>
    </source>
</evidence>
<evidence type="ECO:0000256" key="5">
    <source>
        <dbReference type="ARBA" id="ARBA00022970"/>
    </source>
</evidence>
<sequence length="302" mass="31847">MNCQANGSHCIEGIMSLLPFLISGLGIGAVYALSGVGLVILYRSTGVLNFAFGAFGALGAHVAWQTLQWNSPLVLAILAGVATSTAASFLYGRLFAPMLSHRDIVVRAVGTLAPALVLIAVMGVIWGELPRRLQFPTDQMYLTLFGVRLTFTRLIALVLALAMVAAITLLLNRTRLGLDMRALANDRDLSAILGVRVLHTETAAWVITGLFSGLAGLLLADLVRLQGTFLTFVVIPAIAAAILGQLRSLYITAIAGIGIGLAEAVLTPMAWISPYRAAAPFVIALIAVTILGSTSKAALRDR</sequence>
<dbReference type="GO" id="GO:0022857">
    <property type="term" value="F:transmembrane transporter activity"/>
    <property type="evidence" value="ECO:0007669"/>
    <property type="project" value="InterPro"/>
</dbReference>
<dbReference type="InterPro" id="IPR001851">
    <property type="entry name" value="ABC_transp_permease"/>
</dbReference>
<comment type="caution">
    <text evidence="10">The sequence shown here is derived from an EMBL/GenBank/DDBJ whole genome shotgun (WGS) entry which is preliminary data.</text>
</comment>
<keyword evidence="6 9" id="KW-1133">Transmembrane helix</keyword>
<keyword evidence="5" id="KW-0029">Amino-acid transport</keyword>
<protein>
    <submittedName>
        <fullName evidence="10">Branched-chain amino acid ABC transporter permease</fullName>
    </submittedName>
</protein>
<keyword evidence="4 9" id="KW-0812">Transmembrane</keyword>
<dbReference type="InterPro" id="IPR052157">
    <property type="entry name" value="BCAA_transport_permease"/>
</dbReference>
<evidence type="ECO:0000256" key="1">
    <source>
        <dbReference type="ARBA" id="ARBA00004651"/>
    </source>
</evidence>
<reference evidence="10" key="1">
    <citation type="journal article" date="2023" name="Front. Microbiol.">
        <title>Isolation of Brucella inopinata from a White's tree frog (Litoria caerulea): pose exotic frogs a potential risk to human health?</title>
        <authorList>
            <person name="Scholz H.C."/>
            <person name="Heckers K.O."/>
            <person name="Appelt S."/>
            <person name="Geier-Doemling D."/>
            <person name="Schlegel P."/>
            <person name="Wattam A.R."/>
        </authorList>
    </citation>
    <scope>NUCLEOTIDE SEQUENCE</scope>
    <source>
        <strain evidence="10">FO700662</strain>
    </source>
</reference>
<comment type="similarity">
    <text evidence="8">Belongs to the binding-protein-dependent transport system permease family. LivHM subfamily.</text>
</comment>
<evidence type="ECO:0000256" key="3">
    <source>
        <dbReference type="ARBA" id="ARBA00022475"/>
    </source>
</evidence>
<dbReference type="Pfam" id="PF02653">
    <property type="entry name" value="BPD_transp_2"/>
    <property type="match status" value="1"/>
</dbReference>
<evidence type="ECO:0000256" key="8">
    <source>
        <dbReference type="ARBA" id="ARBA00037998"/>
    </source>
</evidence>
<feature type="transmembrane region" description="Helical" evidence="9">
    <location>
        <begin position="225"/>
        <end position="243"/>
    </location>
</feature>
<feature type="transmembrane region" description="Helical" evidence="9">
    <location>
        <begin position="48"/>
        <end position="67"/>
    </location>
</feature>
<dbReference type="PANTHER" id="PTHR11795:SF449">
    <property type="entry name" value="BRANCHED-CHAIN AMINO ACID TRANSPORT PERMEASE PROTEIN LIVH-RELATED"/>
    <property type="match status" value="1"/>
</dbReference>
<dbReference type="AlphaFoldDB" id="A0AAW7BBG3"/>
<evidence type="ECO:0000256" key="7">
    <source>
        <dbReference type="ARBA" id="ARBA00023136"/>
    </source>
</evidence>
<name>A0AAW7BBG3_9HYPH</name>
<keyword evidence="7 9" id="KW-0472">Membrane</keyword>
<dbReference type="PANTHER" id="PTHR11795">
    <property type="entry name" value="BRANCHED-CHAIN AMINO ACID TRANSPORT SYSTEM PERMEASE PROTEIN LIVH"/>
    <property type="match status" value="1"/>
</dbReference>
<feature type="transmembrane region" description="Helical" evidence="9">
    <location>
        <begin position="73"/>
        <end position="92"/>
    </location>
</feature>
<feature type="transmembrane region" description="Helical" evidence="9">
    <location>
        <begin position="278"/>
        <end position="299"/>
    </location>
</feature>
<dbReference type="CDD" id="cd06582">
    <property type="entry name" value="TM_PBP1_LivH_like"/>
    <property type="match status" value="1"/>
</dbReference>
<dbReference type="RefSeq" id="WP_247642702.1">
    <property type="nucleotide sequence ID" value="NZ_JARQXC010000026.1"/>
</dbReference>
<keyword evidence="3" id="KW-1003">Cell membrane</keyword>
<dbReference type="GO" id="GO:0006865">
    <property type="term" value="P:amino acid transport"/>
    <property type="evidence" value="ECO:0007669"/>
    <property type="project" value="UniProtKB-KW"/>
</dbReference>
<dbReference type="GO" id="GO:0005886">
    <property type="term" value="C:plasma membrane"/>
    <property type="evidence" value="ECO:0007669"/>
    <property type="project" value="UniProtKB-SubCell"/>
</dbReference>
<feature type="transmembrane region" description="Helical" evidence="9">
    <location>
        <begin position="20"/>
        <end position="41"/>
    </location>
</feature>
<comment type="subcellular location">
    <subcellularLocation>
        <location evidence="1">Cell membrane</location>
        <topology evidence="1">Multi-pass membrane protein</topology>
    </subcellularLocation>
</comment>
<evidence type="ECO:0000256" key="2">
    <source>
        <dbReference type="ARBA" id="ARBA00022448"/>
    </source>
</evidence>
<dbReference type="Proteomes" id="UP001171122">
    <property type="component" value="Unassembled WGS sequence"/>
</dbReference>
<organism evidence="10 11">
    <name type="scientific">Brucella inopinata</name>
    <dbReference type="NCBI Taxonomy" id="1218315"/>
    <lineage>
        <taxon>Bacteria</taxon>
        <taxon>Pseudomonadati</taxon>
        <taxon>Pseudomonadota</taxon>
        <taxon>Alphaproteobacteria</taxon>
        <taxon>Hyphomicrobiales</taxon>
        <taxon>Brucellaceae</taxon>
        <taxon>Brucella/Ochrobactrum group</taxon>
        <taxon>Brucella</taxon>
    </lineage>
</organism>
<accession>A0AAW7BBG3</accession>
<gene>
    <name evidence="10" type="ORF">P8A28_14080</name>
</gene>